<sequence length="577" mass="65117">MNQKSKNNRFLPIWGVTLVSVLGSIAGLYFININIGINDFSNLVSLPLFSIIPGVLIILSVWAVAESKNIVQIPRNSLIFLTLAFSCWFAAEQIWNLYEHVLGIDPYPSIADFFYLAAPILMFVGLILYLKSTEKKISKKAIFVGIAASLIILIPSVLPIWEVSFEDEPIEIIIALAYPVVDAVLLVPLIIAMLFLITNRRDFFWMMILAGIATMITADSIFLFLIIEDAYVDGHPVDILFVSSYTIWSFMMFYLVRQSKQETKSNLQEINARNTKAIEKYGVHLALIFINLTVVVFLIGTSFYMGPDSEDGILQFFFWFLIVLVIIFSSIVVILNSRLNKSLENRTKQLEDISKELIKNERFSAIGELASRISHDIRNPLSNIQMSIELMKNSPKDAKISDDEINVKLQLVSKNIERISHQVNDVLGYVKNQTMNKKWMKISESVQESIETVTVPSNIVIKIPKSNLMIYADPFQMQIVFNNIIINAIQSIGNNHGEITSKFSENENEVQIEIANTGPEIPENVLPHIFDSLVTTKQIGTGLGLSSCKTIIENHQGKIYAKNNPTTFVIKLPKTER</sequence>
<comment type="caution">
    <text evidence="1">The sequence shown here is derived from an EMBL/GenBank/DDBJ whole genome shotgun (WGS) entry which is preliminary data.</text>
</comment>
<protein>
    <submittedName>
        <fullName evidence="1">GHKL domain-containing protein</fullName>
    </submittedName>
</protein>
<evidence type="ECO:0000313" key="1">
    <source>
        <dbReference type="EMBL" id="MBA4452414.1"/>
    </source>
</evidence>
<name>A0AC60VY76_9ARCH</name>
<dbReference type="EMBL" id="JACEMZ010000023">
    <property type="protein sequence ID" value="MBA4452414.1"/>
    <property type="molecule type" value="Genomic_DNA"/>
</dbReference>
<evidence type="ECO:0000313" key="2">
    <source>
        <dbReference type="Proteomes" id="UP000559653"/>
    </source>
</evidence>
<accession>A0AC60VY76</accession>
<organism evidence="1 2">
    <name type="scientific">Candidatus Nitrosomaritimum aestuariumsis</name>
    <dbReference type="NCBI Taxonomy" id="3342354"/>
    <lineage>
        <taxon>Archaea</taxon>
        <taxon>Nitrososphaerota</taxon>
        <taxon>Nitrososphaeria</taxon>
        <taxon>Nitrosopumilales</taxon>
        <taxon>Nitrosopumilaceae</taxon>
        <taxon>Candidatus Nitrosomaritimum</taxon>
    </lineage>
</organism>
<proteinExistence type="predicted"/>
<dbReference type="Proteomes" id="UP000559653">
    <property type="component" value="Unassembled WGS sequence"/>
</dbReference>
<reference evidence="1 2" key="1">
    <citation type="journal article" date="2020" name="Appl. Environ. Microbiol.">
        <title>Genomic Characteristics of a Novel Species of Ammonia-Oxidizing Archaea from the Jiulong River Estuary.</title>
        <authorList>
            <person name="Zou D."/>
            <person name="Wan R."/>
            <person name="Han L."/>
            <person name="Xu M.N."/>
            <person name="Liu Y."/>
            <person name="Liu H."/>
            <person name="Kao S.J."/>
            <person name="Li M."/>
        </authorList>
    </citation>
    <scope>NUCLEOTIDE SEQUENCE [LARGE SCALE GENOMIC DNA]</scope>
    <source>
        <strain evidence="1">W1bin1</strain>
    </source>
</reference>
<gene>
    <name evidence="1" type="ORF">H2B03_04480</name>
</gene>